<name>A0A9D1GIF9_9FIRM</name>
<evidence type="ECO:0000256" key="2">
    <source>
        <dbReference type="ARBA" id="ARBA00022630"/>
    </source>
</evidence>
<dbReference type="EMBL" id="DVKS01000070">
    <property type="protein sequence ID" value="HIT41311.1"/>
    <property type="molecule type" value="Genomic_DNA"/>
</dbReference>
<dbReference type="Pfam" id="PF03486">
    <property type="entry name" value="HI0933_like"/>
    <property type="match status" value="1"/>
</dbReference>
<comment type="cofactor">
    <cofactor evidence="1">
        <name>FAD</name>
        <dbReference type="ChEBI" id="CHEBI:57692"/>
    </cofactor>
</comment>
<dbReference type="NCBIfam" id="TIGR00275">
    <property type="entry name" value="aminoacetone oxidase family FAD-binding enzyme"/>
    <property type="match status" value="1"/>
</dbReference>
<evidence type="ECO:0000256" key="1">
    <source>
        <dbReference type="ARBA" id="ARBA00001974"/>
    </source>
</evidence>
<reference evidence="6" key="1">
    <citation type="submission" date="2020-10" db="EMBL/GenBank/DDBJ databases">
        <authorList>
            <person name="Gilroy R."/>
        </authorList>
    </citation>
    <scope>NUCLEOTIDE SEQUENCE</scope>
    <source>
        <strain evidence="6">CHK123-3438</strain>
    </source>
</reference>
<accession>A0A9D1GIF9</accession>
<evidence type="ECO:0000256" key="3">
    <source>
        <dbReference type="ARBA" id="ARBA00022827"/>
    </source>
</evidence>
<dbReference type="AlphaFoldDB" id="A0A9D1GIF9"/>
<protein>
    <submittedName>
        <fullName evidence="6">NAD(P)/FAD-dependent oxidoreductase</fullName>
    </submittedName>
</protein>
<dbReference type="PANTHER" id="PTHR42887">
    <property type="entry name" value="OS12G0638800 PROTEIN"/>
    <property type="match status" value="1"/>
</dbReference>
<dbReference type="Pfam" id="PF22780">
    <property type="entry name" value="HI0933_like_1st"/>
    <property type="match status" value="1"/>
</dbReference>
<gene>
    <name evidence="6" type="ORF">IAB60_04260</name>
</gene>
<dbReference type="SUPFAM" id="SSF51905">
    <property type="entry name" value="FAD/NAD(P)-binding domain"/>
    <property type="match status" value="1"/>
</dbReference>
<dbReference type="Proteomes" id="UP000886860">
    <property type="component" value="Unassembled WGS sequence"/>
</dbReference>
<proteinExistence type="predicted"/>
<evidence type="ECO:0000313" key="6">
    <source>
        <dbReference type="EMBL" id="HIT41311.1"/>
    </source>
</evidence>
<keyword evidence="2" id="KW-0285">Flavoprotein</keyword>
<dbReference type="SUPFAM" id="SSF160996">
    <property type="entry name" value="HI0933 insert domain-like"/>
    <property type="match status" value="1"/>
</dbReference>
<dbReference type="PANTHER" id="PTHR42887:SF2">
    <property type="entry name" value="OS12G0638800 PROTEIN"/>
    <property type="match status" value="1"/>
</dbReference>
<dbReference type="PRINTS" id="PR00411">
    <property type="entry name" value="PNDRDTASEI"/>
</dbReference>
<feature type="domain" description="RsdA/BaiN/AoA(So)-like Rossmann fold-like" evidence="4">
    <location>
        <begin position="4"/>
        <end position="406"/>
    </location>
</feature>
<organism evidence="6 7">
    <name type="scientific">Candidatus Caccovicinus merdipullorum</name>
    <dbReference type="NCBI Taxonomy" id="2840724"/>
    <lineage>
        <taxon>Bacteria</taxon>
        <taxon>Bacillati</taxon>
        <taxon>Bacillota</taxon>
        <taxon>Clostridia</taxon>
        <taxon>Eubacteriales</taxon>
        <taxon>Candidatus Caccovicinus</taxon>
    </lineage>
</organism>
<reference evidence="6" key="2">
    <citation type="journal article" date="2021" name="PeerJ">
        <title>Extensive microbial diversity within the chicken gut microbiome revealed by metagenomics and culture.</title>
        <authorList>
            <person name="Gilroy R."/>
            <person name="Ravi A."/>
            <person name="Getino M."/>
            <person name="Pursley I."/>
            <person name="Horton D.L."/>
            <person name="Alikhan N.F."/>
            <person name="Baker D."/>
            <person name="Gharbi K."/>
            <person name="Hall N."/>
            <person name="Watson M."/>
            <person name="Adriaenssens E.M."/>
            <person name="Foster-Nyarko E."/>
            <person name="Jarju S."/>
            <person name="Secka A."/>
            <person name="Antonio M."/>
            <person name="Oren A."/>
            <person name="Chaudhuri R.R."/>
            <person name="La Ragione R."/>
            <person name="Hildebrand F."/>
            <person name="Pallen M.J."/>
        </authorList>
    </citation>
    <scope>NUCLEOTIDE SEQUENCE</scope>
    <source>
        <strain evidence="6">CHK123-3438</strain>
    </source>
</reference>
<dbReference type="Gene3D" id="2.40.30.10">
    <property type="entry name" value="Translation factors"/>
    <property type="match status" value="1"/>
</dbReference>
<sequence length="416" mass="46248">MKKQVAVIGGGAAGLTAAIWAARSGASAVILEHTDRVGKKILSTGNGRCNLTNSKMEASCYRSGDPQFPMEAISQFGWKDTLRWFSSMGLLCRCRMESYYYPMSDQASAVLDCLRMECSRLGITIRTGIQPERIRRMREGRRSFYEIMTDQGEVRADAVILACGSKAAPNTGSDGSGYELAKSLGHRIIKPLPALVQLRCQGNHYRQLAGIRTEADLRLLVNDREMWRERGELQITDYGISGIPVFQLSRFAARGMDEGKKVRVMIDFLPFMDKKESRIFLEQRFAEFGDRNGEDFLTGVLHKKLAAVLLKMAGIRLDQPVSSASIRQRDHLLRAIKEYEALVSSVNPFANAQVCCGGVDVREVDPSTMESRLMGDIYFAGEILDVDGICGGYNLQWAWSSGKAAGCRAAQKRRQE</sequence>
<evidence type="ECO:0000313" key="7">
    <source>
        <dbReference type="Proteomes" id="UP000886860"/>
    </source>
</evidence>
<dbReference type="Gene3D" id="1.10.8.260">
    <property type="entry name" value="HI0933 insert domain-like"/>
    <property type="match status" value="1"/>
</dbReference>
<keyword evidence="3" id="KW-0274">FAD</keyword>
<dbReference type="Gene3D" id="3.50.50.60">
    <property type="entry name" value="FAD/NAD(P)-binding domain"/>
    <property type="match status" value="1"/>
</dbReference>
<dbReference type="InterPro" id="IPR004792">
    <property type="entry name" value="BaiN-like"/>
</dbReference>
<comment type="caution">
    <text evidence="6">The sequence shown here is derived from an EMBL/GenBank/DDBJ whole genome shotgun (WGS) entry which is preliminary data.</text>
</comment>
<dbReference type="InterPro" id="IPR036188">
    <property type="entry name" value="FAD/NAD-bd_sf"/>
</dbReference>
<dbReference type="InterPro" id="IPR055178">
    <property type="entry name" value="RsdA/BaiN/AoA(So)-like_dom"/>
</dbReference>
<feature type="domain" description="RsdA/BaiN/AoA(So)-like insert" evidence="5">
    <location>
        <begin position="193"/>
        <end position="354"/>
    </location>
</feature>
<evidence type="ECO:0000259" key="4">
    <source>
        <dbReference type="Pfam" id="PF03486"/>
    </source>
</evidence>
<evidence type="ECO:0000259" key="5">
    <source>
        <dbReference type="Pfam" id="PF22780"/>
    </source>
</evidence>
<dbReference type="InterPro" id="IPR057661">
    <property type="entry name" value="RsdA/BaiN/AoA(So)_Rossmann"/>
</dbReference>
<dbReference type="InterPro" id="IPR023166">
    <property type="entry name" value="BaiN-like_dom_sf"/>
</dbReference>
<dbReference type="PRINTS" id="PR00368">
    <property type="entry name" value="FADPNR"/>
</dbReference>